<dbReference type="EMBL" id="JAUUTY010000006">
    <property type="protein sequence ID" value="KAK1619786.1"/>
    <property type="molecule type" value="Genomic_DNA"/>
</dbReference>
<dbReference type="Proteomes" id="UP001231189">
    <property type="component" value="Unassembled WGS sequence"/>
</dbReference>
<dbReference type="Pfam" id="PF03732">
    <property type="entry name" value="Retrotrans_gag"/>
    <property type="match status" value="1"/>
</dbReference>
<evidence type="ECO:0000259" key="2">
    <source>
        <dbReference type="Pfam" id="PF03732"/>
    </source>
</evidence>
<dbReference type="InterPro" id="IPR005162">
    <property type="entry name" value="Retrotrans_gag_dom"/>
</dbReference>
<reference evidence="3" key="1">
    <citation type="submission" date="2023-07" db="EMBL/GenBank/DDBJ databases">
        <title>A chromosome-level genome assembly of Lolium multiflorum.</title>
        <authorList>
            <person name="Chen Y."/>
            <person name="Copetti D."/>
            <person name="Kolliker R."/>
            <person name="Studer B."/>
        </authorList>
    </citation>
    <scope>NUCLEOTIDE SEQUENCE</scope>
    <source>
        <strain evidence="3">02402/16</strain>
        <tissue evidence="3">Leaf</tissue>
    </source>
</reference>
<comment type="caution">
    <text evidence="3">The sequence shown here is derived from an EMBL/GenBank/DDBJ whole genome shotgun (WGS) entry which is preliminary data.</text>
</comment>
<sequence length="342" mass="39018">ISMDEVKKKLFSMSLSGKAAHWYKLLKDGHSLDWKDIVPLFYSKFYPPSEIHKDRNRIYNFWPHDGESIAQAWERLKSLMLKCPNHELPGNIIIDNFYARLSFQDKTLLDTACSGSFTRNKEEFKWDLLNRIQENAEDWENDKGKESGYVEKPPFKPLPPEEGNEEKEKKKKKKKKKKKRGNKKKEVTAYPRVYEITIGNRKKAVRQYSRNSTKRRPNIIIHRDGPGQEAEGGLGPTIGPRGGPPGRAAYGEGALVPLLRRLFAYLSRPDLKHRYRLTKLQKDSRDAATIAKLQFGGQKSVRHLAGRGIAPGVISIDTTAISIAIAVSHDEEGVVLPRGLYR</sequence>
<evidence type="ECO:0000313" key="3">
    <source>
        <dbReference type="EMBL" id="KAK1619786.1"/>
    </source>
</evidence>
<gene>
    <name evidence="3" type="ORF">QYE76_025303</name>
</gene>
<feature type="region of interest" description="Disordered" evidence="1">
    <location>
        <begin position="137"/>
        <end position="186"/>
    </location>
</feature>
<feature type="compositionally biased region" description="Basic residues" evidence="1">
    <location>
        <begin position="169"/>
        <end position="183"/>
    </location>
</feature>
<evidence type="ECO:0000256" key="1">
    <source>
        <dbReference type="SAM" id="MobiDB-lite"/>
    </source>
</evidence>
<dbReference type="PANTHER" id="PTHR33223">
    <property type="entry name" value="CCHC-TYPE DOMAIN-CONTAINING PROTEIN"/>
    <property type="match status" value="1"/>
</dbReference>
<dbReference type="PANTHER" id="PTHR33223:SF11">
    <property type="entry name" value="ELEMENT PROTEIN, PUTATIVE-RELATED"/>
    <property type="match status" value="1"/>
</dbReference>
<keyword evidence="4" id="KW-1185">Reference proteome</keyword>
<organism evidence="3 4">
    <name type="scientific">Lolium multiflorum</name>
    <name type="common">Italian ryegrass</name>
    <name type="synonym">Lolium perenne subsp. multiflorum</name>
    <dbReference type="NCBI Taxonomy" id="4521"/>
    <lineage>
        <taxon>Eukaryota</taxon>
        <taxon>Viridiplantae</taxon>
        <taxon>Streptophyta</taxon>
        <taxon>Embryophyta</taxon>
        <taxon>Tracheophyta</taxon>
        <taxon>Spermatophyta</taxon>
        <taxon>Magnoliopsida</taxon>
        <taxon>Liliopsida</taxon>
        <taxon>Poales</taxon>
        <taxon>Poaceae</taxon>
        <taxon>BOP clade</taxon>
        <taxon>Pooideae</taxon>
        <taxon>Poodae</taxon>
        <taxon>Poeae</taxon>
        <taxon>Poeae Chloroplast Group 2 (Poeae type)</taxon>
        <taxon>Loliodinae</taxon>
        <taxon>Loliinae</taxon>
        <taxon>Lolium</taxon>
    </lineage>
</organism>
<dbReference type="AlphaFoldDB" id="A0AAD8RFD7"/>
<accession>A0AAD8RFD7</accession>
<name>A0AAD8RFD7_LOLMU</name>
<evidence type="ECO:0000313" key="4">
    <source>
        <dbReference type="Proteomes" id="UP001231189"/>
    </source>
</evidence>
<protein>
    <recommendedName>
        <fullName evidence="2">Retrotransposon gag domain-containing protein</fullName>
    </recommendedName>
</protein>
<feature type="domain" description="Retrotransposon gag" evidence="2">
    <location>
        <begin position="9"/>
        <end position="99"/>
    </location>
</feature>
<proteinExistence type="predicted"/>
<feature type="non-terminal residue" evidence="3">
    <location>
        <position position="1"/>
    </location>
</feature>